<gene>
    <name evidence="1" type="ORF">LTRI10_LOCUS10899</name>
</gene>
<name>A0AAV2D5A1_9ROSI</name>
<proteinExistence type="predicted"/>
<evidence type="ECO:0000313" key="2">
    <source>
        <dbReference type="Proteomes" id="UP001497516"/>
    </source>
</evidence>
<protein>
    <submittedName>
        <fullName evidence="1">Uncharacterized protein</fullName>
    </submittedName>
</protein>
<accession>A0AAV2D5A1</accession>
<dbReference type="Proteomes" id="UP001497516">
    <property type="component" value="Chromosome 2"/>
</dbReference>
<keyword evidence="2" id="KW-1185">Reference proteome</keyword>
<reference evidence="1 2" key="1">
    <citation type="submission" date="2024-04" db="EMBL/GenBank/DDBJ databases">
        <authorList>
            <person name="Fracassetti M."/>
        </authorList>
    </citation>
    <scope>NUCLEOTIDE SEQUENCE [LARGE SCALE GENOMIC DNA]</scope>
</reference>
<dbReference type="EMBL" id="OZ034815">
    <property type="protein sequence ID" value="CAL1367005.1"/>
    <property type="molecule type" value="Genomic_DNA"/>
</dbReference>
<evidence type="ECO:0000313" key="1">
    <source>
        <dbReference type="EMBL" id="CAL1367005.1"/>
    </source>
</evidence>
<organism evidence="1 2">
    <name type="scientific">Linum trigynum</name>
    <dbReference type="NCBI Taxonomy" id="586398"/>
    <lineage>
        <taxon>Eukaryota</taxon>
        <taxon>Viridiplantae</taxon>
        <taxon>Streptophyta</taxon>
        <taxon>Embryophyta</taxon>
        <taxon>Tracheophyta</taxon>
        <taxon>Spermatophyta</taxon>
        <taxon>Magnoliopsida</taxon>
        <taxon>eudicotyledons</taxon>
        <taxon>Gunneridae</taxon>
        <taxon>Pentapetalae</taxon>
        <taxon>rosids</taxon>
        <taxon>fabids</taxon>
        <taxon>Malpighiales</taxon>
        <taxon>Linaceae</taxon>
        <taxon>Linum</taxon>
    </lineage>
</organism>
<dbReference type="AlphaFoldDB" id="A0AAV2D5A1"/>
<sequence>MECESLVALLIQYEMLSGQKVNLAKSALCFSRDILLPDAEVLGWILGVGSVIVTDQYLGLPSLVGRSKMETFRCFEERVLSRLQGWK</sequence>